<name>A0A0E9QYC1_ANGAN</name>
<dbReference type="EMBL" id="GBXM01087100">
    <property type="protein sequence ID" value="JAH21477.1"/>
    <property type="molecule type" value="Transcribed_RNA"/>
</dbReference>
<sequence length="11" mass="1300">MTEKRVSSFSK</sequence>
<protein>
    <submittedName>
        <fullName evidence="1">Uncharacterized protein</fullName>
    </submittedName>
</protein>
<proteinExistence type="predicted"/>
<organism evidence="1">
    <name type="scientific">Anguilla anguilla</name>
    <name type="common">European freshwater eel</name>
    <name type="synonym">Muraena anguilla</name>
    <dbReference type="NCBI Taxonomy" id="7936"/>
    <lineage>
        <taxon>Eukaryota</taxon>
        <taxon>Metazoa</taxon>
        <taxon>Chordata</taxon>
        <taxon>Craniata</taxon>
        <taxon>Vertebrata</taxon>
        <taxon>Euteleostomi</taxon>
        <taxon>Actinopterygii</taxon>
        <taxon>Neopterygii</taxon>
        <taxon>Teleostei</taxon>
        <taxon>Anguilliformes</taxon>
        <taxon>Anguillidae</taxon>
        <taxon>Anguilla</taxon>
    </lineage>
</organism>
<accession>A0A0E9QYC1</accession>
<evidence type="ECO:0000313" key="1">
    <source>
        <dbReference type="EMBL" id="JAH21477.1"/>
    </source>
</evidence>
<reference evidence="1" key="1">
    <citation type="submission" date="2014-11" db="EMBL/GenBank/DDBJ databases">
        <authorList>
            <person name="Amaro Gonzalez C."/>
        </authorList>
    </citation>
    <scope>NUCLEOTIDE SEQUENCE</scope>
</reference>
<reference evidence="1" key="2">
    <citation type="journal article" date="2015" name="Fish Shellfish Immunol.">
        <title>Early steps in the European eel (Anguilla anguilla)-Vibrio vulnificus interaction in the gills: Role of the RtxA13 toxin.</title>
        <authorList>
            <person name="Callol A."/>
            <person name="Pajuelo D."/>
            <person name="Ebbesson L."/>
            <person name="Teles M."/>
            <person name="MacKenzie S."/>
            <person name="Amaro C."/>
        </authorList>
    </citation>
    <scope>NUCLEOTIDE SEQUENCE</scope>
</reference>